<reference evidence="1 2" key="1">
    <citation type="submission" date="2024-05" db="EMBL/GenBank/DDBJ databases">
        <title>Genome sequencing and assembly of Indian major carp, Cirrhinus mrigala (Hamilton, 1822).</title>
        <authorList>
            <person name="Mohindra V."/>
            <person name="Chowdhury L.M."/>
            <person name="Lal K."/>
            <person name="Jena J.K."/>
        </authorList>
    </citation>
    <scope>NUCLEOTIDE SEQUENCE [LARGE SCALE GENOMIC DNA]</scope>
    <source>
        <strain evidence="1">CM1030</strain>
        <tissue evidence="1">Blood</tissue>
    </source>
</reference>
<organism evidence="1 2">
    <name type="scientific">Cirrhinus mrigala</name>
    <name type="common">Mrigala</name>
    <dbReference type="NCBI Taxonomy" id="683832"/>
    <lineage>
        <taxon>Eukaryota</taxon>
        <taxon>Metazoa</taxon>
        <taxon>Chordata</taxon>
        <taxon>Craniata</taxon>
        <taxon>Vertebrata</taxon>
        <taxon>Euteleostomi</taxon>
        <taxon>Actinopterygii</taxon>
        <taxon>Neopterygii</taxon>
        <taxon>Teleostei</taxon>
        <taxon>Ostariophysi</taxon>
        <taxon>Cypriniformes</taxon>
        <taxon>Cyprinidae</taxon>
        <taxon>Labeoninae</taxon>
        <taxon>Labeonini</taxon>
        <taxon>Cirrhinus</taxon>
    </lineage>
</organism>
<protein>
    <submittedName>
        <fullName evidence="1">Uncharacterized protein</fullName>
    </submittedName>
</protein>
<feature type="non-terminal residue" evidence="1">
    <location>
        <position position="1"/>
    </location>
</feature>
<feature type="non-terminal residue" evidence="1">
    <location>
        <position position="123"/>
    </location>
</feature>
<dbReference type="EMBL" id="JAMKFB020000015">
    <property type="protein sequence ID" value="KAL0173708.1"/>
    <property type="molecule type" value="Genomic_DNA"/>
</dbReference>
<evidence type="ECO:0000313" key="2">
    <source>
        <dbReference type="Proteomes" id="UP001529510"/>
    </source>
</evidence>
<evidence type="ECO:0000313" key="1">
    <source>
        <dbReference type="EMBL" id="KAL0173708.1"/>
    </source>
</evidence>
<keyword evidence="2" id="KW-1185">Reference proteome</keyword>
<dbReference type="PANTHER" id="PTHR35617:SF3">
    <property type="entry name" value="CORE-BINDING (CB) DOMAIN-CONTAINING PROTEIN"/>
    <property type="match status" value="1"/>
</dbReference>
<gene>
    <name evidence="1" type="ORF">M9458_029676</name>
</gene>
<dbReference type="Proteomes" id="UP001529510">
    <property type="component" value="Unassembled WGS sequence"/>
</dbReference>
<name>A0ABD0PI12_CIRMR</name>
<comment type="caution">
    <text evidence="1">The sequence shown here is derived from an EMBL/GenBank/DDBJ whole genome shotgun (WGS) entry which is preliminary data.</text>
</comment>
<proteinExistence type="predicted"/>
<dbReference type="PANTHER" id="PTHR35617">
    <property type="entry name" value="PHAGE_INTEGRASE DOMAIN-CONTAINING PROTEIN"/>
    <property type="match status" value="1"/>
</dbReference>
<accession>A0ABD0PI12</accession>
<dbReference type="AlphaFoldDB" id="A0ABD0PI12"/>
<sequence>EDEEQVLLVAPYHPQGMGTIWHLRPDLWNLHVTQAYALNFRHSEQLFVCFGGHQKGNAVSKQRLAHWVVDAITLAYQCQGEPCTLRVRAHSTRNIFRAAGWATPNTFARIYNLRIEPVSFRVL</sequence>